<gene>
    <name evidence="1" type="ORF">H8S45_14715</name>
</gene>
<dbReference type="Proteomes" id="UP000606499">
    <property type="component" value="Unassembled WGS sequence"/>
</dbReference>
<organism evidence="1 2">
    <name type="scientific">Agathobaculum faecis</name>
    <dbReference type="NCBI Taxonomy" id="2763013"/>
    <lineage>
        <taxon>Bacteria</taxon>
        <taxon>Bacillati</taxon>
        <taxon>Bacillota</taxon>
        <taxon>Clostridia</taxon>
        <taxon>Eubacteriales</taxon>
        <taxon>Butyricicoccaceae</taxon>
        <taxon>Agathobaculum</taxon>
    </lineage>
</organism>
<dbReference type="AlphaFoldDB" id="A0A923LZ31"/>
<dbReference type="NCBIfam" id="NF047593">
    <property type="entry name" value="IS66_ISAeme5_TnpA"/>
    <property type="match status" value="1"/>
</dbReference>
<proteinExistence type="predicted"/>
<comment type="caution">
    <text evidence="1">The sequence shown here is derived from an EMBL/GenBank/DDBJ whole genome shotgun (WGS) entry which is preliminary data.</text>
</comment>
<evidence type="ECO:0000313" key="1">
    <source>
        <dbReference type="EMBL" id="MBC5726700.1"/>
    </source>
</evidence>
<keyword evidence="2" id="KW-1185">Reference proteome</keyword>
<name>A0A923LZ31_9FIRM</name>
<dbReference type="EMBL" id="JACOPL010000024">
    <property type="protein sequence ID" value="MBC5726700.1"/>
    <property type="molecule type" value="Genomic_DNA"/>
</dbReference>
<dbReference type="RefSeq" id="WP_054328539.1">
    <property type="nucleotide sequence ID" value="NZ_JACOPL010000024.1"/>
</dbReference>
<evidence type="ECO:0000313" key="2">
    <source>
        <dbReference type="Proteomes" id="UP000606499"/>
    </source>
</evidence>
<accession>A0A923LZ31</accession>
<reference evidence="1" key="1">
    <citation type="submission" date="2020-08" db="EMBL/GenBank/DDBJ databases">
        <title>Genome public.</title>
        <authorList>
            <person name="Liu C."/>
            <person name="Sun Q."/>
        </authorList>
    </citation>
    <scope>NUCLEOTIDE SEQUENCE</scope>
    <source>
        <strain evidence="1">NSJ-28</strain>
    </source>
</reference>
<evidence type="ECO:0008006" key="3">
    <source>
        <dbReference type="Google" id="ProtNLM"/>
    </source>
</evidence>
<protein>
    <recommendedName>
        <fullName evidence="3">IS66 family insertion sequence element accessory protein TnpB</fullName>
    </recommendedName>
</protein>
<sequence length="133" mass="15387">MTIRERHREQQVAQWTELVQECRSSGQTVTGWCDERDISTKTYYRWEKRVLQRSGHGIKKVERVPAEKKAAEFVELRVRKEGMWNREFLQTAPEGKQSAVTVVVKGRGIEVEIYAGVELPVIEAICRSVCHAE</sequence>